<feature type="domain" description="Enoyl reductase (ER)" evidence="1">
    <location>
        <begin position="11"/>
        <end position="322"/>
    </location>
</feature>
<dbReference type="PANTHER" id="PTHR43677:SF4">
    <property type="entry name" value="QUINONE OXIDOREDUCTASE-LIKE PROTEIN 2"/>
    <property type="match status" value="1"/>
</dbReference>
<evidence type="ECO:0000313" key="3">
    <source>
        <dbReference type="Proteomes" id="UP001595528"/>
    </source>
</evidence>
<dbReference type="Gene3D" id="3.90.180.10">
    <property type="entry name" value="Medium-chain alcohol dehydrogenases, catalytic domain"/>
    <property type="match status" value="1"/>
</dbReference>
<comment type="caution">
    <text evidence="2">The sequence shown here is derived from an EMBL/GenBank/DDBJ whole genome shotgun (WGS) entry which is preliminary data.</text>
</comment>
<sequence length="327" mass="34467">MRAMLCHAFEGPDALALGDAPSPVAAADEVVIAVDSAAVNFMDLLMTQGGYQLRPDLPYVPGTDAAGTVVAVGPEVAGFSPGDRVVGTGWYGAFAERMAIKHWRCTTVPDEVDLKTASTVAQGYLTAWYSLVEQANLQPGETLFVTGAAGGVGLATVDVGRMLGARVIAGIGDDAKAEIVRRYGASEVINLRTEDLRSRIKALTDGAGVDVCFEMLGGDTFMTMGRLMAWNGRLMPIGFVAGEIPSLPMNLPLLKNYAVVGAFVGAWNDRCPEDSSAAQQKVVDLVAEGRLTPHVDRVLPLAEAAEAMRMVADREVQGRVVLEVAGS</sequence>
<dbReference type="SUPFAM" id="SSF50129">
    <property type="entry name" value="GroES-like"/>
    <property type="match status" value="1"/>
</dbReference>
<dbReference type="EC" id="1.-.-.-" evidence="2"/>
<dbReference type="Pfam" id="PF08240">
    <property type="entry name" value="ADH_N"/>
    <property type="match status" value="1"/>
</dbReference>
<dbReference type="PANTHER" id="PTHR43677">
    <property type="entry name" value="SHORT-CHAIN DEHYDROGENASE/REDUCTASE"/>
    <property type="match status" value="1"/>
</dbReference>
<reference evidence="3" key="1">
    <citation type="journal article" date="2019" name="Int. J. Syst. Evol. Microbiol.">
        <title>The Global Catalogue of Microorganisms (GCM) 10K type strain sequencing project: providing services to taxonomists for standard genome sequencing and annotation.</title>
        <authorList>
            <consortium name="The Broad Institute Genomics Platform"/>
            <consortium name="The Broad Institute Genome Sequencing Center for Infectious Disease"/>
            <person name="Wu L."/>
            <person name="Ma J."/>
        </authorList>
    </citation>
    <scope>NUCLEOTIDE SEQUENCE [LARGE SCALE GENOMIC DNA]</scope>
    <source>
        <strain evidence="3">KCTC 42964</strain>
    </source>
</reference>
<dbReference type="Pfam" id="PF00107">
    <property type="entry name" value="ADH_zinc_N"/>
    <property type="match status" value="1"/>
</dbReference>
<dbReference type="Gene3D" id="3.40.50.720">
    <property type="entry name" value="NAD(P)-binding Rossmann-like Domain"/>
    <property type="match status" value="1"/>
</dbReference>
<dbReference type="GO" id="GO:0016491">
    <property type="term" value="F:oxidoreductase activity"/>
    <property type="evidence" value="ECO:0007669"/>
    <property type="project" value="UniProtKB-KW"/>
</dbReference>
<dbReference type="InterPro" id="IPR036291">
    <property type="entry name" value="NAD(P)-bd_dom_sf"/>
</dbReference>
<dbReference type="InterPro" id="IPR051397">
    <property type="entry name" value="Zn-ADH-like_protein"/>
</dbReference>
<dbReference type="InterPro" id="IPR013154">
    <property type="entry name" value="ADH-like_N"/>
</dbReference>
<dbReference type="Proteomes" id="UP001595528">
    <property type="component" value="Unassembled WGS sequence"/>
</dbReference>
<dbReference type="InterPro" id="IPR011032">
    <property type="entry name" value="GroES-like_sf"/>
</dbReference>
<proteinExistence type="predicted"/>
<evidence type="ECO:0000313" key="2">
    <source>
        <dbReference type="EMBL" id="MFC3230932.1"/>
    </source>
</evidence>
<dbReference type="SUPFAM" id="SSF51735">
    <property type="entry name" value="NAD(P)-binding Rossmann-fold domains"/>
    <property type="match status" value="1"/>
</dbReference>
<dbReference type="EMBL" id="JBHRTR010000054">
    <property type="protein sequence ID" value="MFC3230932.1"/>
    <property type="molecule type" value="Genomic_DNA"/>
</dbReference>
<dbReference type="SMART" id="SM00829">
    <property type="entry name" value="PKS_ER"/>
    <property type="match status" value="1"/>
</dbReference>
<name>A0ABV7L8G2_9PROT</name>
<dbReference type="RefSeq" id="WP_379906401.1">
    <property type="nucleotide sequence ID" value="NZ_JBHRTR010000054.1"/>
</dbReference>
<accession>A0ABV7L8G2</accession>
<evidence type="ECO:0000259" key="1">
    <source>
        <dbReference type="SMART" id="SM00829"/>
    </source>
</evidence>
<dbReference type="CDD" id="cd08241">
    <property type="entry name" value="QOR1"/>
    <property type="match status" value="1"/>
</dbReference>
<keyword evidence="2" id="KW-0560">Oxidoreductase</keyword>
<organism evidence="2 3">
    <name type="scientific">Marinibaculum pumilum</name>
    <dbReference type="NCBI Taxonomy" id="1766165"/>
    <lineage>
        <taxon>Bacteria</taxon>
        <taxon>Pseudomonadati</taxon>
        <taxon>Pseudomonadota</taxon>
        <taxon>Alphaproteobacteria</taxon>
        <taxon>Rhodospirillales</taxon>
        <taxon>Rhodospirillaceae</taxon>
        <taxon>Marinibaculum</taxon>
    </lineage>
</organism>
<protein>
    <submittedName>
        <fullName evidence="2">NADPH:quinone oxidoreductase family protein</fullName>
        <ecNumber evidence="2">1.-.-.-</ecNumber>
    </submittedName>
</protein>
<dbReference type="InterPro" id="IPR020843">
    <property type="entry name" value="ER"/>
</dbReference>
<keyword evidence="3" id="KW-1185">Reference proteome</keyword>
<dbReference type="InterPro" id="IPR013149">
    <property type="entry name" value="ADH-like_C"/>
</dbReference>
<gene>
    <name evidence="2" type="ORF">ACFOGJ_27045</name>
</gene>